<dbReference type="Proteomes" id="UP001212152">
    <property type="component" value="Unassembled WGS sequence"/>
</dbReference>
<dbReference type="Pfam" id="PF02493">
    <property type="entry name" value="MORN"/>
    <property type="match status" value="6"/>
</dbReference>
<dbReference type="GO" id="GO:0031410">
    <property type="term" value="C:cytoplasmic vesicle"/>
    <property type="evidence" value="ECO:0007669"/>
    <property type="project" value="UniProtKB-KW"/>
</dbReference>
<dbReference type="EMBL" id="JADGJQ010000001">
    <property type="protein sequence ID" value="KAJ3185487.1"/>
    <property type="molecule type" value="Genomic_DNA"/>
</dbReference>
<dbReference type="Gene3D" id="2.20.110.10">
    <property type="entry name" value="Histone H3 K4-specific methyltransferase SET7/9 N-terminal domain"/>
    <property type="match status" value="3"/>
</dbReference>
<dbReference type="InterPro" id="IPR052472">
    <property type="entry name" value="MORN3"/>
</dbReference>
<dbReference type="InterPro" id="IPR003409">
    <property type="entry name" value="MORN"/>
</dbReference>
<reference evidence="7" key="1">
    <citation type="submission" date="2020-05" db="EMBL/GenBank/DDBJ databases">
        <title>Phylogenomic resolution of chytrid fungi.</title>
        <authorList>
            <person name="Stajich J.E."/>
            <person name="Amses K."/>
            <person name="Simmons R."/>
            <person name="Seto K."/>
            <person name="Myers J."/>
            <person name="Bonds A."/>
            <person name="Quandt C.A."/>
            <person name="Barry K."/>
            <person name="Liu P."/>
            <person name="Grigoriev I."/>
            <person name="Longcore J.E."/>
            <person name="James T.Y."/>
        </authorList>
    </citation>
    <scope>NUCLEOTIDE SEQUENCE</scope>
    <source>
        <strain evidence="7">JEL0379</strain>
    </source>
</reference>
<dbReference type="AlphaFoldDB" id="A0AAD5XU34"/>
<comment type="caution">
    <text evidence="7">The sequence shown here is derived from an EMBL/GenBank/DDBJ whole genome shotgun (WGS) entry which is preliminary data.</text>
</comment>
<accession>A0AAD5XU34</accession>
<dbReference type="PANTHER" id="PTHR46511">
    <property type="entry name" value="MORN REPEAT-CONTAINING PROTEIN 3"/>
    <property type="match status" value="1"/>
</dbReference>
<evidence type="ECO:0000256" key="2">
    <source>
        <dbReference type="ARBA" id="ARBA00022737"/>
    </source>
</evidence>
<evidence type="ECO:0000256" key="1">
    <source>
        <dbReference type="ARBA" id="ARBA00004218"/>
    </source>
</evidence>
<keyword evidence="2" id="KW-0677">Repeat</keyword>
<comment type="function">
    <text evidence="5">Assembles a suppression complex (suppresome) by tethering SIRT1 and MDM2 to regulate composite modifications of p53/TP53. Confers both deacetylation-mediated functional inactivation, by SIRT1, and ubiquitination-dependent degradation, by MDM2, of p53/TP53, promoting a proliferative and cell survival behaviors. May play a role in the regulation of spermatogenesis.</text>
</comment>
<sequence length="351" mass="38659">MSSTASTPLPGRNSGAATRRTFAIARHADIVNVPKWKQKEIAALRNGVRATVYMTNGDRYIGEWQAGMKDGNGTYHYAATGAVYQGEWRQDMRSGYGTYSIPIESAPTTSDSDKSHGPLLPSLPALKKAAGSTTITSASPTTATPTKSTAATSAIKIRAAQDAAPLRKVYAGEWAGDLRHGRGTCFYDDGSMYDGMWEGDVREGWGRLHFAADKSVYEGEWHDGLRHGQGVLLLANGDRYEGTYLNDLKEGPGRFIYRLKRQCYEGEWALDMPKCGTLRDLPPLAGHEGTGPKARKWWPIPQLTLLDPNDVLAMEREAIRQERLRRVVEDNAQDFSDESGDDEEDQEGSPE</sequence>
<keyword evidence="8" id="KW-1185">Reference proteome</keyword>
<evidence type="ECO:0000313" key="8">
    <source>
        <dbReference type="Proteomes" id="UP001212152"/>
    </source>
</evidence>
<dbReference type="PANTHER" id="PTHR46511:SF1">
    <property type="entry name" value="MORN REPEAT-CONTAINING PROTEIN 3"/>
    <property type="match status" value="1"/>
</dbReference>
<dbReference type="SMART" id="SM00698">
    <property type="entry name" value="MORN"/>
    <property type="match status" value="6"/>
</dbReference>
<organism evidence="7 8">
    <name type="scientific">Geranomyces variabilis</name>
    <dbReference type="NCBI Taxonomy" id="109894"/>
    <lineage>
        <taxon>Eukaryota</taxon>
        <taxon>Fungi</taxon>
        <taxon>Fungi incertae sedis</taxon>
        <taxon>Chytridiomycota</taxon>
        <taxon>Chytridiomycota incertae sedis</taxon>
        <taxon>Chytridiomycetes</taxon>
        <taxon>Spizellomycetales</taxon>
        <taxon>Powellomycetaceae</taxon>
        <taxon>Geranomyces</taxon>
    </lineage>
</organism>
<evidence type="ECO:0000256" key="4">
    <source>
        <dbReference type="ARBA" id="ARBA00039854"/>
    </source>
</evidence>
<evidence type="ECO:0000256" key="3">
    <source>
        <dbReference type="ARBA" id="ARBA00023329"/>
    </source>
</evidence>
<protein>
    <recommendedName>
        <fullName evidence="4">MORN repeat-containing protein 3</fullName>
    </recommendedName>
</protein>
<evidence type="ECO:0000313" key="7">
    <source>
        <dbReference type="EMBL" id="KAJ3185487.1"/>
    </source>
</evidence>
<name>A0AAD5XU34_9FUNG</name>
<evidence type="ECO:0000256" key="6">
    <source>
        <dbReference type="SAM" id="MobiDB-lite"/>
    </source>
</evidence>
<comment type="subcellular location">
    <subcellularLocation>
        <location evidence="1">Cytoplasmic vesicle</location>
        <location evidence="1">Secretory vesicle</location>
        <location evidence="1">Acrosome</location>
    </subcellularLocation>
</comment>
<keyword evidence="3" id="KW-0968">Cytoplasmic vesicle</keyword>
<gene>
    <name evidence="7" type="ORF">HDU87_000110</name>
</gene>
<proteinExistence type="predicted"/>
<dbReference type="SUPFAM" id="SSF82185">
    <property type="entry name" value="Histone H3 K4-specific methyltransferase SET7/9 N-terminal domain"/>
    <property type="match status" value="2"/>
</dbReference>
<feature type="region of interest" description="Disordered" evidence="6">
    <location>
        <begin position="325"/>
        <end position="351"/>
    </location>
</feature>
<evidence type="ECO:0000256" key="5">
    <source>
        <dbReference type="ARBA" id="ARBA00045851"/>
    </source>
</evidence>
<feature type="region of interest" description="Disordered" evidence="6">
    <location>
        <begin position="131"/>
        <end position="151"/>
    </location>
</feature>
<feature type="compositionally biased region" description="Acidic residues" evidence="6">
    <location>
        <begin position="331"/>
        <end position="351"/>
    </location>
</feature>